<organism evidence="2 3">
    <name type="scientific">Phytophthora aleatoria</name>
    <dbReference type="NCBI Taxonomy" id="2496075"/>
    <lineage>
        <taxon>Eukaryota</taxon>
        <taxon>Sar</taxon>
        <taxon>Stramenopiles</taxon>
        <taxon>Oomycota</taxon>
        <taxon>Peronosporomycetes</taxon>
        <taxon>Peronosporales</taxon>
        <taxon>Peronosporaceae</taxon>
        <taxon>Phytophthora</taxon>
    </lineage>
</organism>
<dbReference type="GO" id="GO:0000272">
    <property type="term" value="P:polysaccharide catabolic process"/>
    <property type="evidence" value="ECO:0007669"/>
    <property type="project" value="InterPro"/>
</dbReference>
<dbReference type="Proteomes" id="UP000709295">
    <property type="component" value="Unassembled WGS sequence"/>
</dbReference>
<evidence type="ECO:0008006" key="4">
    <source>
        <dbReference type="Google" id="ProtNLM"/>
    </source>
</evidence>
<feature type="signal peptide" evidence="1">
    <location>
        <begin position="1"/>
        <end position="17"/>
    </location>
</feature>
<comment type="caution">
    <text evidence="2">The sequence shown here is derived from an EMBL/GenBank/DDBJ whole genome shotgun (WGS) entry which is preliminary data.</text>
</comment>
<dbReference type="AlphaFoldDB" id="A0A8J5IFY1"/>
<dbReference type="InterPro" id="IPR002594">
    <property type="entry name" value="GH12"/>
</dbReference>
<feature type="chain" id="PRO_5035150937" description="Cell 12A endoglucanase" evidence="1">
    <location>
        <begin position="18"/>
        <end position="622"/>
    </location>
</feature>
<evidence type="ECO:0000313" key="3">
    <source>
        <dbReference type="Proteomes" id="UP000709295"/>
    </source>
</evidence>
<sequence>MKFSAALSAVAIAAATAKTEFCGEQNKTETADYIIYNNLWGAFDDPNGHQCMGLDSVDGSTIAWHTSFSWNGTAWQVKSFANAALKFDHVPIANVTSIPSTIEFEFDYKGKLVANVAFDMFTTSILGGNAEYEVMVWLQAIGGAGPLSNTGKPIKEVNVGGVDFSLYHGKNGNMTVYSYVAANTTNSFSTDFKQFFDELPANNTIAPEQYLINVQAGTEPFVGNGTLTVSKYSAANLTETEHYVDLWGAHDDPKDTQCTGLDSVDDSNIAWHTSYRWKGSKLQVKSFANAALKFGKVPLSKVKSIPSTIKYDFKSKGKVVANVAYDLFTISTPDAEYEIMVWLAAIGGAVGSVSINLYHGKNGNMTVYSYVASKLTHSFSTDFKQFFHKLPAKHTVSPKQYLTHVQVGQRPGTGHQCTTLVSASADNSTLGWTTDYKWGGITWNVKGYPNVGLHFKPIELANVESIPTTINYTYEYEPTTTANVAYDLFTSSTPDGDFEFEIMVWLAAIGTAWPLSSEGKNIKNITVSGVEFMHNHGVNGNMTVFSYVASELTENFSGDLAEFIDNLPEDVAPDAKQYLTKVQCGTESYHAENATMTVASYTVAVNTLLQGDIGFSSSPSIN</sequence>
<gene>
    <name evidence="2" type="ORF">JG688_00009646</name>
</gene>
<keyword evidence="3" id="KW-1185">Reference proteome</keyword>
<proteinExistence type="predicted"/>
<evidence type="ECO:0000256" key="1">
    <source>
        <dbReference type="SAM" id="SignalP"/>
    </source>
</evidence>
<name>A0A8J5IFY1_9STRA</name>
<protein>
    <recommendedName>
        <fullName evidence="4">Cell 12A endoglucanase</fullName>
    </recommendedName>
</protein>
<dbReference type="Pfam" id="PF01670">
    <property type="entry name" value="Glyco_hydro_12"/>
    <property type="match status" value="2"/>
</dbReference>
<dbReference type="PANTHER" id="PTHR34002:SF9">
    <property type="entry name" value="XYLOGLUCAN-SPECIFIC ENDO-BETA-1,4-GLUCANASE A"/>
    <property type="match status" value="1"/>
</dbReference>
<dbReference type="EMBL" id="JAENGY010000563">
    <property type="protein sequence ID" value="KAG6960344.1"/>
    <property type="molecule type" value="Genomic_DNA"/>
</dbReference>
<evidence type="ECO:0000313" key="2">
    <source>
        <dbReference type="EMBL" id="KAG6960344.1"/>
    </source>
</evidence>
<dbReference type="PANTHER" id="PTHR34002">
    <property type="entry name" value="BLR1656 PROTEIN"/>
    <property type="match status" value="1"/>
</dbReference>
<reference evidence="2" key="1">
    <citation type="submission" date="2021-01" db="EMBL/GenBank/DDBJ databases">
        <title>Phytophthora aleatoria, a newly-described species from Pinus radiata is distinct from Phytophthora cactorum isolates based on comparative genomics.</title>
        <authorList>
            <person name="Mcdougal R."/>
            <person name="Panda P."/>
            <person name="Williams N."/>
            <person name="Studholme D.J."/>
        </authorList>
    </citation>
    <scope>NUCLEOTIDE SEQUENCE</scope>
    <source>
        <strain evidence="2">NZFS 4037</strain>
    </source>
</reference>
<keyword evidence="1" id="KW-0732">Signal</keyword>
<accession>A0A8J5IFY1</accession>
<dbReference type="GO" id="GO:0008810">
    <property type="term" value="F:cellulase activity"/>
    <property type="evidence" value="ECO:0007669"/>
    <property type="project" value="InterPro"/>
</dbReference>